<proteinExistence type="predicted"/>
<dbReference type="RefSeq" id="XP_008867013.1">
    <property type="nucleotide sequence ID" value="XM_008868791.1"/>
</dbReference>
<evidence type="ECO:0000313" key="1">
    <source>
        <dbReference type="EMBL" id="ETW04057.1"/>
    </source>
</evidence>
<organism evidence="1">
    <name type="scientific">Aphanomyces invadans</name>
    <dbReference type="NCBI Taxonomy" id="157072"/>
    <lineage>
        <taxon>Eukaryota</taxon>
        <taxon>Sar</taxon>
        <taxon>Stramenopiles</taxon>
        <taxon>Oomycota</taxon>
        <taxon>Saprolegniomycetes</taxon>
        <taxon>Saprolegniales</taxon>
        <taxon>Verrucalvaceae</taxon>
        <taxon>Aphanomyces</taxon>
    </lineage>
</organism>
<dbReference type="AlphaFoldDB" id="A0A024UDT8"/>
<name>A0A024UDT8_9STRA</name>
<sequence>MARWDCTLTRTGHAATRTGKAETSRFTSGYASLATRTSGGAMPCTTTSSCSSMARTSGGASKRMAMDTTSRWCAATGTLSSSSADCTGKQALSIAEMDVCAPILLDQGRWHRPPAHAFPCRVNVRTIQKQRRQAVCMLSCIALATASEPTMTGLVHPRHTLSVVLPTIHSARDL</sequence>
<dbReference type="VEuPathDB" id="FungiDB:H310_04440"/>
<protein>
    <submittedName>
        <fullName evidence="1">Uncharacterized protein</fullName>
    </submittedName>
</protein>
<dbReference type="GeneID" id="20081490"/>
<reference evidence="1" key="1">
    <citation type="submission" date="2013-12" db="EMBL/GenBank/DDBJ databases">
        <title>The Genome Sequence of Aphanomyces invadans NJM9701.</title>
        <authorList>
            <consortium name="The Broad Institute Genomics Platform"/>
            <person name="Russ C."/>
            <person name="Tyler B."/>
            <person name="van West P."/>
            <person name="Dieguez-Uribeondo J."/>
            <person name="Young S.K."/>
            <person name="Zeng Q."/>
            <person name="Gargeya S."/>
            <person name="Fitzgerald M."/>
            <person name="Abouelleil A."/>
            <person name="Alvarado L."/>
            <person name="Chapman S.B."/>
            <person name="Gainer-Dewar J."/>
            <person name="Goldberg J."/>
            <person name="Griggs A."/>
            <person name="Gujja S."/>
            <person name="Hansen M."/>
            <person name="Howarth C."/>
            <person name="Imamovic A."/>
            <person name="Ireland A."/>
            <person name="Larimer J."/>
            <person name="McCowan C."/>
            <person name="Murphy C."/>
            <person name="Pearson M."/>
            <person name="Poon T.W."/>
            <person name="Priest M."/>
            <person name="Roberts A."/>
            <person name="Saif S."/>
            <person name="Shea T."/>
            <person name="Sykes S."/>
            <person name="Wortman J."/>
            <person name="Nusbaum C."/>
            <person name="Birren B."/>
        </authorList>
    </citation>
    <scope>NUCLEOTIDE SEQUENCE [LARGE SCALE GENOMIC DNA]</scope>
    <source>
        <strain evidence="1">NJM9701</strain>
    </source>
</reference>
<gene>
    <name evidence="1" type="ORF">H310_04440</name>
</gene>
<accession>A0A024UDT8</accession>
<dbReference type="EMBL" id="KI913958">
    <property type="protein sequence ID" value="ETW04057.1"/>
    <property type="molecule type" value="Genomic_DNA"/>
</dbReference>